<comment type="caution">
    <text evidence="1">The sequence shown here is derived from an EMBL/GenBank/DDBJ whole genome shotgun (WGS) entry which is preliminary data.</text>
</comment>
<dbReference type="Proteomes" id="UP000004986">
    <property type="component" value="Unassembled WGS sequence"/>
</dbReference>
<dbReference type="HOGENOM" id="CLU_3337384_0_0_6"/>
<dbReference type="EMBL" id="AEAI01004677">
    <property type="protein sequence ID" value="EGH49757.1"/>
    <property type="molecule type" value="Genomic_DNA"/>
</dbReference>
<keyword evidence="2" id="KW-1185">Reference proteome</keyword>
<reference evidence="1 2" key="1">
    <citation type="journal article" date="2011" name="PLoS Pathog.">
        <title>Dynamic evolution of pathogenicity revealed by sequencing and comparative genomics of 19 Pseudomonas syringae isolates.</title>
        <authorList>
            <person name="Baltrus D.A."/>
            <person name="Nishimura M.T."/>
            <person name="Romanchuk A."/>
            <person name="Chang J.H."/>
            <person name="Mukhtar M.S."/>
            <person name="Cherkis K."/>
            <person name="Roach J."/>
            <person name="Grant S.R."/>
            <person name="Jones C.D."/>
            <person name="Dangl J.L."/>
        </authorList>
    </citation>
    <scope>NUCLEOTIDE SEQUENCE [LARGE SCALE GENOMIC DNA]</scope>
    <source>
        <strain evidence="1 2">1704B</strain>
    </source>
</reference>
<evidence type="ECO:0000313" key="1">
    <source>
        <dbReference type="EMBL" id="EGH49757.1"/>
    </source>
</evidence>
<organism evidence="1 2">
    <name type="scientific">Pseudomonas syringae pv. pisi str. 1704B</name>
    <dbReference type="NCBI Taxonomy" id="629263"/>
    <lineage>
        <taxon>Bacteria</taxon>
        <taxon>Pseudomonadati</taxon>
        <taxon>Pseudomonadota</taxon>
        <taxon>Gammaproteobacteria</taxon>
        <taxon>Pseudomonadales</taxon>
        <taxon>Pseudomonadaceae</taxon>
        <taxon>Pseudomonas</taxon>
        <taxon>Pseudomonas syringae</taxon>
    </lineage>
</organism>
<accession>F3GRQ4</accession>
<feature type="non-terminal residue" evidence="1">
    <location>
        <position position="38"/>
    </location>
</feature>
<proteinExistence type="predicted"/>
<dbReference type="AlphaFoldDB" id="F3GRQ4"/>
<sequence length="38" mass="4635">RITRVQPGRQLVFERVKDYWGKDLPVNRGKYNFDRVEV</sequence>
<evidence type="ECO:0000313" key="2">
    <source>
        <dbReference type="Proteomes" id="UP000004986"/>
    </source>
</evidence>
<dbReference type="SUPFAM" id="SSF53850">
    <property type="entry name" value="Periplasmic binding protein-like II"/>
    <property type="match status" value="1"/>
</dbReference>
<protein>
    <submittedName>
        <fullName evidence="1">ABC transporter periplasmic substrate-binding protein</fullName>
    </submittedName>
</protein>
<dbReference type="Gene3D" id="3.40.190.10">
    <property type="entry name" value="Periplasmic binding protein-like II"/>
    <property type="match status" value="1"/>
</dbReference>
<gene>
    <name evidence="1" type="ORF">PSYPI_48123</name>
</gene>
<feature type="non-terminal residue" evidence="1">
    <location>
        <position position="1"/>
    </location>
</feature>
<name>F3GRQ4_PSESJ</name>